<dbReference type="EMBL" id="JAXOVC010000015">
    <property type="protein sequence ID" value="KAK4494022.1"/>
    <property type="molecule type" value="Genomic_DNA"/>
</dbReference>
<evidence type="ECO:0008006" key="4">
    <source>
        <dbReference type="Google" id="ProtNLM"/>
    </source>
</evidence>
<protein>
    <recommendedName>
        <fullName evidence="4">Thaumatin-like protein</fullName>
    </recommendedName>
</protein>
<evidence type="ECO:0000256" key="1">
    <source>
        <dbReference type="SAM" id="SignalP"/>
    </source>
</evidence>
<sequence length="218" mass="22828">MKTSVAAVILTIASAAKAANVSYSNFVFMDDVTSPRTDDVSQICFNFNTYGGLQGFYYATTAPWGSLNGYQGTSGTICVPTVPVTNPPQPGGAMFISGGPNPGPGNTKLECYFPEVGTANCDMSIVDGYSNSVGCVPGYETNELIGGYEDLYGNGINCPDQQGVNCINVPGPTATSESQVDPFFQQGTANSNNYCVYSDCGQDYYFPSGDGLICSVGL</sequence>
<gene>
    <name evidence="2" type="ORF">PRZ48_015208</name>
</gene>
<accession>A0ABR0DXX3</accession>
<keyword evidence="1" id="KW-0732">Signal</keyword>
<evidence type="ECO:0000313" key="2">
    <source>
        <dbReference type="EMBL" id="KAK4494022.1"/>
    </source>
</evidence>
<feature type="signal peptide" evidence="1">
    <location>
        <begin position="1"/>
        <end position="18"/>
    </location>
</feature>
<evidence type="ECO:0000313" key="3">
    <source>
        <dbReference type="Proteomes" id="UP001305779"/>
    </source>
</evidence>
<keyword evidence="3" id="KW-1185">Reference proteome</keyword>
<feature type="chain" id="PRO_5046340874" description="Thaumatin-like protein" evidence="1">
    <location>
        <begin position="19"/>
        <end position="218"/>
    </location>
</feature>
<comment type="caution">
    <text evidence="2">The sequence shown here is derived from an EMBL/GenBank/DDBJ whole genome shotgun (WGS) entry which is preliminary data.</text>
</comment>
<dbReference type="Proteomes" id="UP001305779">
    <property type="component" value="Unassembled WGS sequence"/>
</dbReference>
<proteinExistence type="predicted"/>
<organism evidence="2 3">
    <name type="scientific">Zasmidium cellare</name>
    <name type="common">Wine cellar mold</name>
    <name type="synonym">Racodium cellare</name>
    <dbReference type="NCBI Taxonomy" id="395010"/>
    <lineage>
        <taxon>Eukaryota</taxon>
        <taxon>Fungi</taxon>
        <taxon>Dikarya</taxon>
        <taxon>Ascomycota</taxon>
        <taxon>Pezizomycotina</taxon>
        <taxon>Dothideomycetes</taxon>
        <taxon>Dothideomycetidae</taxon>
        <taxon>Mycosphaerellales</taxon>
        <taxon>Mycosphaerellaceae</taxon>
        <taxon>Zasmidium</taxon>
    </lineage>
</organism>
<name>A0ABR0DXX3_ZASCE</name>
<reference evidence="2 3" key="1">
    <citation type="journal article" date="2023" name="G3 (Bethesda)">
        <title>A chromosome-level genome assembly of Zasmidium syzygii isolated from banana leaves.</title>
        <authorList>
            <person name="van Westerhoven A.C."/>
            <person name="Mehrabi R."/>
            <person name="Talebi R."/>
            <person name="Steentjes M.B.F."/>
            <person name="Corcolon B."/>
            <person name="Chong P.A."/>
            <person name="Kema G.H.J."/>
            <person name="Seidl M.F."/>
        </authorList>
    </citation>
    <scope>NUCLEOTIDE SEQUENCE [LARGE SCALE GENOMIC DNA]</scope>
    <source>
        <strain evidence="2 3">P124</strain>
    </source>
</reference>